<feature type="compositionally biased region" description="Basic and acidic residues" evidence="1">
    <location>
        <begin position="476"/>
        <end position="492"/>
    </location>
</feature>
<evidence type="ECO:0000256" key="2">
    <source>
        <dbReference type="SAM" id="Phobius"/>
    </source>
</evidence>
<name>K2S509_MACPH</name>
<feature type="compositionally biased region" description="Low complexity" evidence="1">
    <location>
        <begin position="24"/>
        <end position="34"/>
    </location>
</feature>
<keyword evidence="2" id="KW-1133">Transmembrane helix</keyword>
<protein>
    <submittedName>
        <fullName evidence="3">Uncharacterized protein</fullName>
    </submittedName>
</protein>
<dbReference type="HOGENOM" id="CLU_031806_2_0_1"/>
<feature type="region of interest" description="Disordered" evidence="1">
    <location>
        <begin position="98"/>
        <end position="117"/>
    </location>
</feature>
<dbReference type="STRING" id="1126212.K2S509"/>
<dbReference type="InParanoid" id="K2S509"/>
<evidence type="ECO:0000313" key="3">
    <source>
        <dbReference type="EMBL" id="EKG20047.1"/>
    </source>
</evidence>
<feature type="region of interest" description="Disordered" evidence="1">
    <location>
        <begin position="13"/>
        <end position="90"/>
    </location>
</feature>
<proteinExistence type="predicted"/>
<feature type="compositionally biased region" description="Polar residues" evidence="1">
    <location>
        <begin position="393"/>
        <end position="402"/>
    </location>
</feature>
<dbReference type="AlphaFoldDB" id="K2S509"/>
<evidence type="ECO:0000256" key="1">
    <source>
        <dbReference type="SAM" id="MobiDB-lite"/>
    </source>
</evidence>
<feature type="transmembrane region" description="Helical" evidence="2">
    <location>
        <begin position="350"/>
        <end position="373"/>
    </location>
</feature>
<feature type="region of interest" description="Disordered" evidence="1">
    <location>
        <begin position="384"/>
        <end position="492"/>
    </location>
</feature>
<dbReference type="eggNOG" id="ENOG502S3A7">
    <property type="taxonomic scope" value="Eukaryota"/>
</dbReference>
<gene>
    <name evidence="3" type="ORF">MPH_02678</name>
</gene>
<dbReference type="EMBL" id="AHHD01000099">
    <property type="protein sequence ID" value="EKG20047.1"/>
    <property type="molecule type" value="Genomic_DNA"/>
</dbReference>
<keyword evidence="2" id="KW-0812">Transmembrane</keyword>
<organism evidence="3 4">
    <name type="scientific">Macrophomina phaseolina (strain MS6)</name>
    <name type="common">Charcoal rot fungus</name>
    <dbReference type="NCBI Taxonomy" id="1126212"/>
    <lineage>
        <taxon>Eukaryota</taxon>
        <taxon>Fungi</taxon>
        <taxon>Dikarya</taxon>
        <taxon>Ascomycota</taxon>
        <taxon>Pezizomycotina</taxon>
        <taxon>Dothideomycetes</taxon>
        <taxon>Dothideomycetes incertae sedis</taxon>
        <taxon>Botryosphaeriales</taxon>
        <taxon>Botryosphaeriaceae</taxon>
        <taxon>Macrophomina</taxon>
    </lineage>
</organism>
<sequence>MLEYFTYKKFKSNRDKKVEERAAKQAAEAQGASEPKSPILNDEEEAFLERITSEGTPPPLPERPKPVTAASLPVLENGPSLQTQTRGKDAQVALMDGADRIPLPQSPPVEDGKKKKGYWSWVPDIPKRAKSMRQSKADAKSADTLASAAAAVKKGEGVELNADGSLKNTTTTITDPTPAEAEAAKEENDLAEVLDQLNLAAVNNRVFSFSKESQELLEKFKQVLKDLVNGAPHAYNDLESLLTNSEKQLDKMYGSLPPFLQTLIKQLPAKMTAALAPEVLAAASEKPDAHLHAEANAKASGSSSKYGKYAKSGAKYAKKYPPLKKLVSEQGAIAAMLRAILNFLKLRFPAVVTGTNVLMSLAVFILLFVFWYCHKRGREVRLERENSMRDSTSDLGDGTSTPRVVLVPGTKPLGEDGAGAGPSDSMSSSRTGGADGTEPAITIHEPVSGDPRVVDLPSVLDLPDPKAVPLPEGVDEGLKKEEDDAKGKGKEN</sequence>
<dbReference type="OrthoDB" id="5398191at2759"/>
<keyword evidence="2" id="KW-0472">Membrane</keyword>
<evidence type="ECO:0000313" key="4">
    <source>
        <dbReference type="Proteomes" id="UP000007129"/>
    </source>
</evidence>
<comment type="caution">
    <text evidence="3">The sequence shown here is derived from an EMBL/GenBank/DDBJ whole genome shotgun (WGS) entry which is preliminary data.</text>
</comment>
<dbReference type="VEuPathDB" id="FungiDB:MPH_02678"/>
<dbReference type="Proteomes" id="UP000007129">
    <property type="component" value="Unassembled WGS sequence"/>
</dbReference>
<feature type="compositionally biased region" description="Basic and acidic residues" evidence="1">
    <location>
        <begin position="13"/>
        <end position="23"/>
    </location>
</feature>
<accession>K2S509</accession>
<reference evidence="3 4" key="1">
    <citation type="journal article" date="2012" name="BMC Genomics">
        <title>Tools to kill: Genome of one of the most destructive plant pathogenic fungi Macrophomina phaseolina.</title>
        <authorList>
            <person name="Islam M.S."/>
            <person name="Haque M.S."/>
            <person name="Islam M.M."/>
            <person name="Emdad E.M."/>
            <person name="Halim A."/>
            <person name="Hossen Q.M.M."/>
            <person name="Hossain M.Z."/>
            <person name="Ahmed B."/>
            <person name="Rahim S."/>
            <person name="Rahman M.S."/>
            <person name="Alam M.M."/>
            <person name="Hou S."/>
            <person name="Wan X."/>
            <person name="Saito J.A."/>
            <person name="Alam M."/>
        </authorList>
    </citation>
    <scope>NUCLEOTIDE SEQUENCE [LARGE SCALE GENOMIC DNA]</scope>
    <source>
        <strain evidence="3 4">MS6</strain>
    </source>
</reference>